<evidence type="ECO:0000313" key="1">
    <source>
        <dbReference type="EMBL" id="VFU46357.1"/>
    </source>
</evidence>
<organism evidence="1">
    <name type="scientific">Salix viminalis</name>
    <name type="common">Common osier</name>
    <name type="synonym">Basket willow</name>
    <dbReference type="NCBI Taxonomy" id="40686"/>
    <lineage>
        <taxon>Eukaryota</taxon>
        <taxon>Viridiplantae</taxon>
        <taxon>Streptophyta</taxon>
        <taxon>Embryophyta</taxon>
        <taxon>Tracheophyta</taxon>
        <taxon>Spermatophyta</taxon>
        <taxon>Magnoliopsida</taxon>
        <taxon>eudicotyledons</taxon>
        <taxon>Gunneridae</taxon>
        <taxon>Pentapetalae</taxon>
        <taxon>rosids</taxon>
        <taxon>fabids</taxon>
        <taxon>Malpighiales</taxon>
        <taxon>Salicaceae</taxon>
        <taxon>Saliceae</taxon>
        <taxon>Salix</taxon>
    </lineage>
</organism>
<dbReference type="AlphaFoldDB" id="A0A6N2LXD4"/>
<accession>A0A6N2LXD4</accession>
<name>A0A6N2LXD4_SALVM</name>
<proteinExistence type="predicted"/>
<gene>
    <name evidence="1" type="ORF">SVIM_LOCUS293546</name>
</gene>
<dbReference type="EMBL" id="CAADRP010001641">
    <property type="protein sequence ID" value="VFU46357.1"/>
    <property type="molecule type" value="Genomic_DNA"/>
</dbReference>
<sequence length="37" mass="4459">MKMRSTTSSKKELISRIRSPFIVEYKDSWVEKNLVDR</sequence>
<reference evidence="1" key="1">
    <citation type="submission" date="2019-03" db="EMBL/GenBank/DDBJ databases">
        <authorList>
            <person name="Mank J."/>
            <person name="Almeida P."/>
        </authorList>
    </citation>
    <scope>NUCLEOTIDE SEQUENCE</scope>
    <source>
        <strain evidence="1">78183</strain>
    </source>
</reference>
<protein>
    <submittedName>
        <fullName evidence="1">Uncharacterized protein</fullName>
    </submittedName>
</protein>